<dbReference type="GO" id="GO:0016020">
    <property type="term" value="C:membrane"/>
    <property type="evidence" value="ECO:0007669"/>
    <property type="project" value="UniProtKB-SubCell"/>
</dbReference>
<feature type="transmembrane region" description="Helical" evidence="5">
    <location>
        <begin position="305"/>
        <end position="324"/>
    </location>
</feature>
<feature type="transmembrane region" description="Helical" evidence="5">
    <location>
        <begin position="213"/>
        <end position="232"/>
    </location>
</feature>
<reference evidence="6 7" key="1">
    <citation type="journal article" date="2021" name="BMC Biol.">
        <title>Horizontally acquired antibacterial genes associated with adaptive radiation of ladybird beetles.</title>
        <authorList>
            <person name="Li H.S."/>
            <person name="Tang X.F."/>
            <person name="Huang Y.H."/>
            <person name="Xu Z.Y."/>
            <person name="Chen M.L."/>
            <person name="Du X.Y."/>
            <person name="Qiu B.Y."/>
            <person name="Chen P.T."/>
            <person name="Zhang W."/>
            <person name="Slipinski A."/>
            <person name="Escalona H.E."/>
            <person name="Waterhouse R.M."/>
            <person name="Zwick A."/>
            <person name="Pang H."/>
        </authorList>
    </citation>
    <scope>NUCLEOTIDE SEQUENCE [LARGE SCALE GENOMIC DNA]</scope>
    <source>
        <strain evidence="6">SYSU2018</strain>
    </source>
</reference>
<dbReference type="GO" id="GO:0006829">
    <property type="term" value="P:zinc ion transport"/>
    <property type="evidence" value="ECO:0007669"/>
    <property type="project" value="UniProtKB-ARBA"/>
</dbReference>
<feature type="transmembrane region" description="Helical" evidence="5">
    <location>
        <begin position="91"/>
        <end position="114"/>
    </location>
</feature>
<feature type="transmembrane region" description="Helical" evidence="5">
    <location>
        <begin position="271"/>
        <end position="293"/>
    </location>
</feature>
<gene>
    <name evidence="6" type="ORF">HHI36_021028</name>
</gene>
<evidence type="ECO:0000313" key="7">
    <source>
        <dbReference type="Proteomes" id="UP001516400"/>
    </source>
</evidence>
<dbReference type="Proteomes" id="UP001516400">
    <property type="component" value="Unassembled WGS sequence"/>
</dbReference>
<comment type="caution">
    <text evidence="6">The sequence shown here is derived from an EMBL/GenBank/DDBJ whole genome shotgun (WGS) entry which is preliminary data.</text>
</comment>
<feature type="transmembrane region" description="Helical" evidence="5">
    <location>
        <begin position="336"/>
        <end position="354"/>
    </location>
</feature>
<keyword evidence="4 5" id="KW-0472">Membrane</keyword>
<evidence type="ECO:0000256" key="4">
    <source>
        <dbReference type="ARBA" id="ARBA00023136"/>
    </source>
</evidence>
<accession>A0ABD2MWC9</accession>
<feature type="transmembrane region" description="Helical" evidence="5">
    <location>
        <begin position="16"/>
        <end position="36"/>
    </location>
</feature>
<dbReference type="PANTHER" id="PTHR11040">
    <property type="entry name" value="ZINC/IRON TRANSPORTER"/>
    <property type="match status" value="1"/>
</dbReference>
<keyword evidence="7" id="KW-1185">Reference proteome</keyword>
<evidence type="ECO:0000256" key="2">
    <source>
        <dbReference type="ARBA" id="ARBA00022692"/>
    </source>
</evidence>
<comment type="subcellular location">
    <subcellularLocation>
        <location evidence="1">Membrane</location>
        <topology evidence="1">Multi-pass membrane protein</topology>
    </subcellularLocation>
</comment>
<dbReference type="InterPro" id="IPR003689">
    <property type="entry name" value="ZIP"/>
</dbReference>
<name>A0ABD2MWC9_9CUCU</name>
<evidence type="ECO:0000256" key="5">
    <source>
        <dbReference type="SAM" id="Phobius"/>
    </source>
</evidence>
<feature type="transmembrane region" description="Helical" evidence="5">
    <location>
        <begin position="238"/>
        <end position="259"/>
    </location>
</feature>
<proteinExistence type="predicted"/>
<keyword evidence="2 5" id="KW-0812">Transmembrane</keyword>
<keyword evidence="3 5" id="KW-1133">Transmembrane helix</keyword>
<feature type="transmembrane region" description="Helical" evidence="5">
    <location>
        <begin position="48"/>
        <end position="71"/>
    </location>
</feature>
<sequence>MEASEENPSPLLAKCVAMVTLFTISLILGSLPMLIAKKFEWESNMKNNKLAQVLLAIGGGVLMATTFIHLLPEVSENAENIDQFKNLKFPVAETLTCLGFFLIYFVEECVHLYLHKHHYVPHAMRRSVSILRGEVYSPNKSENEPKISVIFDLDSKVRASQENQFSSRLSSARNSKDLIRMKRKGERHSHEMGHEEHSHLVGDEKFLGSVRGLLVVLALSVHEVMEGLSVGLERKPKNVWYMFAAVGAHKFIIAFCVGVELLSCGIKKRLIFIYVFTFAVVSPLGIAIGIAISSEGAASSEIPSVVMQGFATGTLVYVIFFEILKKSEMDEHGLMKYVAVVVGFLVMFFITVLLSDDEDDDD</sequence>
<protein>
    <submittedName>
        <fullName evidence="6">Uncharacterized protein</fullName>
    </submittedName>
</protein>
<organism evidence="6 7">
    <name type="scientific">Cryptolaemus montrouzieri</name>
    <dbReference type="NCBI Taxonomy" id="559131"/>
    <lineage>
        <taxon>Eukaryota</taxon>
        <taxon>Metazoa</taxon>
        <taxon>Ecdysozoa</taxon>
        <taxon>Arthropoda</taxon>
        <taxon>Hexapoda</taxon>
        <taxon>Insecta</taxon>
        <taxon>Pterygota</taxon>
        <taxon>Neoptera</taxon>
        <taxon>Endopterygota</taxon>
        <taxon>Coleoptera</taxon>
        <taxon>Polyphaga</taxon>
        <taxon>Cucujiformia</taxon>
        <taxon>Coccinelloidea</taxon>
        <taxon>Coccinellidae</taxon>
        <taxon>Scymninae</taxon>
        <taxon>Scymnini</taxon>
        <taxon>Cryptolaemus</taxon>
    </lineage>
</organism>
<dbReference type="Pfam" id="PF02535">
    <property type="entry name" value="Zip"/>
    <property type="match status" value="1"/>
</dbReference>
<evidence type="ECO:0000256" key="3">
    <source>
        <dbReference type="ARBA" id="ARBA00022989"/>
    </source>
</evidence>
<dbReference type="AlphaFoldDB" id="A0ABD2MWC9"/>
<dbReference type="EMBL" id="JABFTP020000042">
    <property type="protein sequence ID" value="KAL3270485.1"/>
    <property type="molecule type" value="Genomic_DNA"/>
</dbReference>
<dbReference type="PANTHER" id="PTHR11040:SF203">
    <property type="entry name" value="FI18611P1-RELATED"/>
    <property type="match status" value="1"/>
</dbReference>
<evidence type="ECO:0000313" key="6">
    <source>
        <dbReference type="EMBL" id="KAL3270485.1"/>
    </source>
</evidence>
<evidence type="ECO:0000256" key="1">
    <source>
        <dbReference type="ARBA" id="ARBA00004141"/>
    </source>
</evidence>